<evidence type="ECO:0000313" key="1">
    <source>
        <dbReference type="EnsemblMetazoa" id="Aqu2.1.36873_001"/>
    </source>
</evidence>
<dbReference type="AlphaFoldDB" id="A0A1X7VA53"/>
<reference evidence="1" key="1">
    <citation type="submission" date="2017-05" db="UniProtKB">
        <authorList>
            <consortium name="EnsemblMetazoa"/>
        </authorList>
    </citation>
    <scope>IDENTIFICATION</scope>
</reference>
<dbReference type="EnsemblMetazoa" id="Aqu2.1.36873_001">
    <property type="protein sequence ID" value="Aqu2.1.36873_001"/>
    <property type="gene ID" value="Aqu2.1.36873"/>
</dbReference>
<protein>
    <submittedName>
        <fullName evidence="1">Uncharacterized protein</fullName>
    </submittedName>
</protein>
<dbReference type="OrthoDB" id="6780967at2759"/>
<accession>A0A1X7VA53</accession>
<organism evidence="1">
    <name type="scientific">Amphimedon queenslandica</name>
    <name type="common">Sponge</name>
    <dbReference type="NCBI Taxonomy" id="400682"/>
    <lineage>
        <taxon>Eukaryota</taxon>
        <taxon>Metazoa</taxon>
        <taxon>Porifera</taxon>
        <taxon>Demospongiae</taxon>
        <taxon>Heteroscleromorpha</taxon>
        <taxon>Haplosclerida</taxon>
        <taxon>Niphatidae</taxon>
        <taxon>Amphimedon</taxon>
    </lineage>
</organism>
<name>A0A1X7VA53_AMPQE</name>
<dbReference type="InParanoid" id="A0A1X7VA53"/>
<sequence>MDMPYHCFSKSIKKRLSVKAGILSSEIRRVEEEEIHLKGNLQVNISFKTPCDETVVLSYSSQPPTTSSTAYGNIDEVLYLLDCYGVSDQFYHELSVLYPNLPRPYLVKEERSRMILNTEVKPLPPPYSSYYLPFEKLLTDKLSSYDLNENNSAFVAEDETCEVEVAKVDAQKRDFSDDDSDELLVVDFKKPKKSELVYQYVFANTDIGNRFKLCTADVPRQDMFLDDKALSQYGITSPVLLIVEMTEESYFSKGEWITEITKLDSTVDAVFIERVLIIAVIGPHTIKRITLFEDLLKLYNTNSEIVKKYPLQMDYFGENAVDLAILLGPNVDVESRVLMNSFLDYVSDVDWRVLHGAVQIASLTSTSTFPPDVQEQLLTVLGNYGCRQLMSPSNLSQLLANIARFIFLISLMMAYSMIYSGIPSEHQDFWHAKSQSDLHQLYKTLSATPIKVLSLIQDPVVMNKAQRLVFNYLRQYVT</sequence>
<proteinExistence type="predicted"/>